<sequence length="125" mass="13685">MSFSSGDSKLLPRGRSTHGPTKTAWTTRYNHLLSRTDLTGRTRGRRHATLKRQPSCDSLLTGKHLKPAGVWRPYGPPLYGYGSALKPPRRKGPDTLVILAAIFFCLAALTAVAVAVLFKTYVSTC</sequence>
<evidence type="ECO:0000256" key="2">
    <source>
        <dbReference type="SAM" id="Phobius"/>
    </source>
</evidence>
<keyword evidence="2" id="KW-0812">Transmembrane</keyword>
<reference evidence="3" key="1">
    <citation type="journal article" date="2008" name="Nature">
        <title>The amphioxus genome and the evolution of the chordate karyotype.</title>
        <authorList>
            <consortium name="US DOE Joint Genome Institute (JGI-PGF)"/>
            <person name="Putnam N.H."/>
            <person name="Butts T."/>
            <person name="Ferrier D.E.K."/>
            <person name="Furlong R.F."/>
            <person name="Hellsten U."/>
            <person name="Kawashima T."/>
            <person name="Robinson-Rechavi M."/>
            <person name="Shoguchi E."/>
            <person name="Terry A."/>
            <person name="Yu J.-K."/>
            <person name="Benito-Gutierrez E.L."/>
            <person name="Dubchak I."/>
            <person name="Garcia-Fernandez J."/>
            <person name="Gibson-Brown J.J."/>
            <person name="Grigoriev I.V."/>
            <person name="Horton A.C."/>
            <person name="de Jong P.J."/>
            <person name="Jurka J."/>
            <person name="Kapitonov V.V."/>
            <person name="Kohara Y."/>
            <person name="Kuroki Y."/>
            <person name="Lindquist E."/>
            <person name="Lucas S."/>
            <person name="Osoegawa K."/>
            <person name="Pennacchio L.A."/>
            <person name="Salamov A.A."/>
            <person name="Satou Y."/>
            <person name="Sauka-Spengler T."/>
            <person name="Schmutz J."/>
            <person name="Shin-I T."/>
            <person name="Toyoda A."/>
            <person name="Bronner-Fraser M."/>
            <person name="Fujiyama A."/>
            <person name="Holland L.Z."/>
            <person name="Holland P.W.H."/>
            <person name="Satoh N."/>
            <person name="Rokhsar D.S."/>
        </authorList>
    </citation>
    <scope>NUCLEOTIDE SEQUENCE [LARGE SCALE GENOMIC DNA]</scope>
    <source>
        <strain evidence="3">S238N-H82</strain>
        <tissue evidence="3">Testes</tissue>
    </source>
</reference>
<dbReference type="AlphaFoldDB" id="C3YZZ6"/>
<gene>
    <name evidence="3" type="ORF">BRAFLDRAFT_108615</name>
</gene>
<feature type="region of interest" description="Disordered" evidence="1">
    <location>
        <begin position="1"/>
        <end position="23"/>
    </location>
</feature>
<keyword evidence="2" id="KW-0472">Membrane</keyword>
<evidence type="ECO:0000256" key="1">
    <source>
        <dbReference type="SAM" id="MobiDB-lite"/>
    </source>
</evidence>
<evidence type="ECO:0000313" key="3">
    <source>
        <dbReference type="EMBL" id="EEN54055.1"/>
    </source>
</evidence>
<organism>
    <name type="scientific">Branchiostoma floridae</name>
    <name type="common">Florida lancelet</name>
    <name type="synonym">Amphioxus</name>
    <dbReference type="NCBI Taxonomy" id="7739"/>
    <lineage>
        <taxon>Eukaryota</taxon>
        <taxon>Metazoa</taxon>
        <taxon>Chordata</taxon>
        <taxon>Cephalochordata</taxon>
        <taxon>Leptocardii</taxon>
        <taxon>Amphioxiformes</taxon>
        <taxon>Branchiostomatidae</taxon>
        <taxon>Branchiostoma</taxon>
    </lineage>
</organism>
<keyword evidence="2" id="KW-1133">Transmembrane helix</keyword>
<name>C3YZZ6_BRAFL</name>
<protein>
    <submittedName>
        <fullName evidence="3">Uncharacterized protein</fullName>
    </submittedName>
</protein>
<dbReference type="InParanoid" id="C3YZZ6"/>
<proteinExistence type="predicted"/>
<dbReference type="EMBL" id="GG666567">
    <property type="protein sequence ID" value="EEN54055.1"/>
    <property type="molecule type" value="Genomic_DNA"/>
</dbReference>
<feature type="transmembrane region" description="Helical" evidence="2">
    <location>
        <begin position="96"/>
        <end position="118"/>
    </location>
</feature>
<accession>C3YZZ6</accession>